<reference evidence="2 3" key="1">
    <citation type="submission" date="2015-02" db="EMBL/GenBank/DDBJ databases">
        <title>Draft genome sequence of Pseudomonas stutzeri NT0128 isolated from wheat (Triticum turgidum) rhizosphere.</title>
        <authorList>
            <person name="Tovi N."/>
            <person name="Frenk S."/>
            <person name="Hadar Y."/>
            <person name="Minz D."/>
        </authorList>
    </citation>
    <scope>NUCLEOTIDE SEQUENCE [LARGE SCALE GENOMIC DNA]</scope>
    <source>
        <strain evidence="2 3">NT0128</strain>
    </source>
</reference>
<dbReference type="EMBL" id="JYHV01000018">
    <property type="protein sequence ID" value="KJH81892.1"/>
    <property type="molecule type" value="Genomic_DNA"/>
</dbReference>
<name>A0A0D9AMD7_STUST</name>
<dbReference type="PANTHER" id="PTHR33164">
    <property type="entry name" value="TRANSCRIPTIONAL REGULATOR, MARR FAMILY"/>
    <property type="match status" value="1"/>
</dbReference>
<comment type="caution">
    <text evidence="2">The sequence shown here is derived from an EMBL/GenBank/DDBJ whole genome shotgun (WGS) entry which is preliminary data.</text>
</comment>
<dbReference type="OrthoDB" id="9799368at2"/>
<dbReference type="RefSeq" id="WP_045162252.1">
    <property type="nucleotide sequence ID" value="NZ_JYHV01000018.1"/>
</dbReference>
<sequence length="155" mass="17578">MVIDKKINAASVRMKSLDPLDRCLELLHFGFRGLTVEADAFLGAQGLSRVHHRILYIIARAEKINIGELTSTLGVSKQAIHRPLTHLFERDLVCYTRQPERHRYKLLALTEQGEALEHQATELERETLRQAFAHTDGPGQEAWTAVMLALAERLN</sequence>
<evidence type="ECO:0000313" key="3">
    <source>
        <dbReference type="Proteomes" id="UP000032487"/>
    </source>
</evidence>
<dbReference type="InterPro" id="IPR036390">
    <property type="entry name" value="WH_DNA-bd_sf"/>
</dbReference>
<dbReference type="Pfam" id="PF12802">
    <property type="entry name" value="MarR_2"/>
    <property type="match status" value="1"/>
</dbReference>
<dbReference type="PROSITE" id="PS50995">
    <property type="entry name" value="HTH_MARR_2"/>
    <property type="match status" value="1"/>
</dbReference>
<dbReference type="InterPro" id="IPR036388">
    <property type="entry name" value="WH-like_DNA-bd_sf"/>
</dbReference>
<dbReference type="GO" id="GO:0003700">
    <property type="term" value="F:DNA-binding transcription factor activity"/>
    <property type="evidence" value="ECO:0007669"/>
    <property type="project" value="InterPro"/>
</dbReference>
<dbReference type="GO" id="GO:0006950">
    <property type="term" value="P:response to stress"/>
    <property type="evidence" value="ECO:0007669"/>
    <property type="project" value="TreeGrafter"/>
</dbReference>
<dbReference type="SMART" id="SM00347">
    <property type="entry name" value="HTH_MARR"/>
    <property type="match status" value="1"/>
</dbReference>
<evidence type="ECO:0000313" key="2">
    <source>
        <dbReference type="EMBL" id="KJH81892.1"/>
    </source>
</evidence>
<feature type="domain" description="HTH marR-type" evidence="1">
    <location>
        <begin position="17"/>
        <end position="155"/>
    </location>
</feature>
<organism evidence="2 3">
    <name type="scientific">Stutzerimonas stutzeri</name>
    <name type="common">Pseudomonas stutzeri</name>
    <dbReference type="NCBI Taxonomy" id="316"/>
    <lineage>
        <taxon>Bacteria</taxon>
        <taxon>Pseudomonadati</taxon>
        <taxon>Pseudomonadota</taxon>
        <taxon>Gammaproteobacteria</taxon>
        <taxon>Pseudomonadales</taxon>
        <taxon>Pseudomonadaceae</taxon>
        <taxon>Stutzerimonas</taxon>
    </lineage>
</organism>
<dbReference type="PATRIC" id="fig|316.101.peg.4404"/>
<evidence type="ECO:0000259" key="1">
    <source>
        <dbReference type="PROSITE" id="PS50995"/>
    </source>
</evidence>
<protein>
    <submittedName>
        <fullName evidence="2">Transcriptional regulator</fullName>
    </submittedName>
</protein>
<dbReference type="AlphaFoldDB" id="A0A0D9AMD7"/>
<dbReference type="InterPro" id="IPR000835">
    <property type="entry name" value="HTH_MarR-typ"/>
</dbReference>
<accession>A0A0D9AMD7</accession>
<dbReference type="SUPFAM" id="SSF46785">
    <property type="entry name" value="Winged helix' DNA-binding domain"/>
    <property type="match status" value="1"/>
</dbReference>
<dbReference type="PANTHER" id="PTHR33164:SF44">
    <property type="entry name" value="TRANSCRIPTIONAL REGULATORY PROTEIN"/>
    <property type="match status" value="1"/>
</dbReference>
<dbReference type="Proteomes" id="UP000032487">
    <property type="component" value="Unassembled WGS sequence"/>
</dbReference>
<proteinExistence type="predicted"/>
<gene>
    <name evidence="2" type="ORF">UF78_10950</name>
</gene>
<dbReference type="Gene3D" id="1.10.10.10">
    <property type="entry name" value="Winged helix-like DNA-binding domain superfamily/Winged helix DNA-binding domain"/>
    <property type="match status" value="1"/>
</dbReference>
<dbReference type="InterPro" id="IPR039422">
    <property type="entry name" value="MarR/SlyA-like"/>
</dbReference>